<feature type="region of interest" description="Disordered" evidence="1">
    <location>
        <begin position="122"/>
        <end position="152"/>
    </location>
</feature>
<dbReference type="OrthoDB" id="3365224at2759"/>
<feature type="domain" description="C2 NT-type" evidence="2">
    <location>
        <begin position="5"/>
        <end position="200"/>
    </location>
</feature>
<evidence type="ECO:0000259" key="2">
    <source>
        <dbReference type="PROSITE" id="PS51840"/>
    </source>
</evidence>
<feature type="region of interest" description="Disordered" evidence="1">
    <location>
        <begin position="407"/>
        <end position="448"/>
    </location>
</feature>
<accession>A0A4C2E150</accession>
<reference evidence="3 4" key="1">
    <citation type="submission" date="2019-01" db="EMBL/GenBank/DDBJ databases">
        <title>Draft Genome Sequencing of Zygosaccharomyces mellis Ca-7.</title>
        <authorList>
            <person name="Shiwa Y."/>
            <person name="Kanesaki Y."/>
            <person name="Ishige T."/>
            <person name="Mura K."/>
            <person name="Hori T."/>
            <person name="Tamura T."/>
        </authorList>
    </citation>
    <scope>NUCLEOTIDE SEQUENCE [LARGE SCALE GENOMIC DNA]</scope>
    <source>
        <strain evidence="3 4">Ca-7</strain>
    </source>
</reference>
<comment type="caution">
    <text evidence="3">The sequence shown here is derived from an EMBL/GenBank/DDBJ whole genome shotgun (WGS) entry which is preliminary data.</text>
</comment>
<dbReference type="EMBL" id="BIMX01000001">
    <property type="protein sequence ID" value="GCE97166.1"/>
    <property type="molecule type" value="Genomic_DNA"/>
</dbReference>
<keyword evidence="4" id="KW-1185">Reference proteome</keyword>
<feature type="region of interest" description="Disordered" evidence="1">
    <location>
        <begin position="45"/>
        <end position="68"/>
    </location>
</feature>
<feature type="compositionally biased region" description="Low complexity" evidence="1">
    <location>
        <begin position="270"/>
        <end position="280"/>
    </location>
</feature>
<dbReference type="Proteomes" id="UP000301737">
    <property type="component" value="Unassembled WGS sequence"/>
</dbReference>
<protein>
    <recommendedName>
        <fullName evidence="2">C2 NT-type domain-containing protein</fullName>
    </recommendedName>
</protein>
<evidence type="ECO:0000313" key="3">
    <source>
        <dbReference type="EMBL" id="GCE97166.1"/>
    </source>
</evidence>
<feature type="compositionally biased region" description="Polar residues" evidence="1">
    <location>
        <begin position="136"/>
        <end position="152"/>
    </location>
</feature>
<dbReference type="InterPro" id="IPR039931">
    <property type="entry name" value="EEIG1/2-like"/>
</dbReference>
<feature type="compositionally biased region" description="Polar residues" evidence="1">
    <location>
        <begin position="410"/>
        <end position="430"/>
    </location>
</feature>
<evidence type="ECO:0000313" key="4">
    <source>
        <dbReference type="Proteomes" id="UP000301737"/>
    </source>
</evidence>
<gene>
    <name evidence="3" type="ORF">ZYGM_004183</name>
</gene>
<organism evidence="3 4">
    <name type="scientific">Zygosaccharomyces mellis</name>
    <dbReference type="NCBI Taxonomy" id="42258"/>
    <lineage>
        <taxon>Eukaryota</taxon>
        <taxon>Fungi</taxon>
        <taxon>Dikarya</taxon>
        <taxon>Ascomycota</taxon>
        <taxon>Saccharomycotina</taxon>
        <taxon>Saccharomycetes</taxon>
        <taxon>Saccharomycetales</taxon>
        <taxon>Saccharomycetaceae</taxon>
        <taxon>Zygosaccharomyces</taxon>
    </lineage>
</organism>
<feature type="compositionally biased region" description="Polar residues" evidence="1">
    <location>
        <begin position="236"/>
        <end position="245"/>
    </location>
</feature>
<sequence length="460" mass="51498">MPLLSSKNKSQRPKFLLYLKIDELINVPQSSGFCYVKWNLKEGTGTSSHRLRSSGEDENNMVGHQSHGMTPRVAVESHRVRWNYQLNKPIEVKLQVDKTKNLEAKRLVLEIYFELLENGTESNNGGTATKNKRTSTDTSNTGRSPNNVYSPKIANRSQLGSVTLNIAEYVREDEQPIANRFLLKKSKVNSIINLTLQMKLIRGSYDDFLNSNVSSGQLTGGVRSGIDDILDEGSDKSSPVSSTFRSSMSGGGSPRSNHHTRSLRGSLRFGSGNHANNSNGGNSGNKAQPYTGMGSPSSHGNTISSSMNPLVEKLYQKTFQLPWDPRPGEFTPKECVEDILQGGNGWARNEKGINLIDIQALKLIEREVEYQENQRRGSNDRMSVSKRVDTSADEYNSMDKREFLEKMHSWSRTSQNQKRLINNENHSGTSLAEDERGQSEPINTDQIRDTRSWTINRILA</sequence>
<proteinExistence type="predicted"/>
<dbReference type="InterPro" id="IPR019448">
    <property type="entry name" value="NT-C2"/>
</dbReference>
<dbReference type="PANTHER" id="PTHR21456">
    <property type="entry name" value="FAMILY WITH SEQUENCE SIMILARITY 102"/>
    <property type="match status" value="1"/>
</dbReference>
<name>A0A4C2E150_9SACH</name>
<dbReference type="PANTHER" id="PTHR21456:SF1">
    <property type="entry name" value="C2 NT-TYPE DOMAIN-CONTAINING PROTEIN"/>
    <property type="match status" value="1"/>
</dbReference>
<dbReference type="PROSITE" id="PS51840">
    <property type="entry name" value="C2_NT"/>
    <property type="match status" value="1"/>
</dbReference>
<feature type="compositionally biased region" description="Polar residues" evidence="1">
    <location>
        <begin position="294"/>
        <end position="305"/>
    </location>
</feature>
<dbReference type="AlphaFoldDB" id="A0A4C2E150"/>
<feature type="region of interest" description="Disordered" evidence="1">
    <location>
        <begin position="214"/>
        <end position="305"/>
    </location>
</feature>
<evidence type="ECO:0000256" key="1">
    <source>
        <dbReference type="SAM" id="MobiDB-lite"/>
    </source>
</evidence>
<dbReference type="Pfam" id="PF10358">
    <property type="entry name" value="NT-C2"/>
    <property type="match status" value="1"/>
</dbReference>
<feature type="region of interest" description="Disordered" evidence="1">
    <location>
        <begin position="370"/>
        <end position="393"/>
    </location>
</feature>
<feature type="compositionally biased region" description="Basic and acidic residues" evidence="1">
    <location>
        <begin position="370"/>
        <end position="379"/>
    </location>
</feature>